<dbReference type="GO" id="GO:0016787">
    <property type="term" value="F:hydrolase activity"/>
    <property type="evidence" value="ECO:0007669"/>
    <property type="project" value="UniProtKB-KW"/>
</dbReference>
<comment type="similarity">
    <text evidence="1">Belongs to the thioesterase family.</text>
</comment>
<dbReference type="PANTHER" id="PTHR11487">
    <property type="entry name" value="THIOESTERASE"/>
    <property type="match status" value="1"/>
</dbReference>
<protein>
    <submittedName>
        <fullName evidence="3">Alpha/beta fold hydrolase</fullName>
    </submittedName>
</protein>
<dbReference type="InterPro" id="IPR001031">
    <property type="entry name" value="Thioesterase"/>
</dbReference>
<dbReference type="PANTHER" id="PTHR11487:SF0">
    <property type="entry name" value="S-ACYL FATTY ACID SYNTHASE THIOESTERASE, MEDIUM CHAIN"/>
    <property type="match status" value="1"/>
</dbReference>
<comment type="caution">
    <text evidence="3">The sequence shown here is derived from an EMBL/GenBank/DDBJ whole genome shotgun (WGS) entry which is preliminary data.</text>
</comment>
<evidence type="ECO:0000259" key="2">
    <source>
        <dbReference type="Pfam" id="PF00975"/>
    </source>
</evidence>
<keyword evidence="3" id="KW-0378">Hydrolase</keyword>
<evidence type="ECO:0000313" key="4">
    <source>
        <dbReference type="Proteomes" id="UP001501204"/>
    </source>
</evidence>
<dbReference type="InterPro" id="IPR029058">
    <property type="entry name" value="AB_hydrolase_fold"/>
</dbReference>
<evidence type="ECO:0000313" key="3">
    <source>
        <dbReference type="EMBL" id="GAA1746687.1"/>
    </source>
</evidence>
<organism evidence="3 4">
    <name type="scientific">Kocuria aegyptia</name>
    <dbReference type="NCBI Taxonomy" id="330943"/>
    <lineage>
        <taxon>Bacteria</taxon>
        <taxon>Bacillati</taxon>
        <taxon>Actinomycetota</taxon>
        <taxon>Actinomycetes</taxon>
        <taxon>Micrococcales</taxon>
        <taxon>Micrococcaceae</taxon>
        <taxon>Kocuria</taxon>
    </lineage>
</organism>
<accession>A0ABP4W3V0</accession>
<dbReference type="Pfam" id="PF00975">
    <property type="entry name" value="Thioesterase"/>
    <property type="match status" value="1"/>
</dbReference>
<proteinExistence type="inferred from homology"/>
<sequence length="309" mass="32010">MSTRPTGSTARCLVDLSAQDRLRSGAPARGPRLRVLCCPPSGAAAGYWRFLVREDVHVLGVQYPGRENRFREPPASSVAALAAEAADAVAGAPWAPAGTTSEQHTGTSTERFTEASTAASTAASSGVPLVVLGHSMGASVAAELVSRLEHREGIRVSLLALSAKTAPGAVDPAGAADEDLQAGLDPQRPGSDEALARWLRRLGGTPEAVLEHPELLALQLPALRADLRVSMAHDRLPAPVGAPVLLLRGTADDTVDAAGMDAWCPVSTGPVHRREYPGGHHPLAGHRDRLLADLEACAGPGGAPEPSPR</sequence>
<dbReference type="InterPro" id="IPR012223">
    <property type="entry name" value="TEII"/>
</dbReference>
<name>A0ABP4W3V0_9MICC</name>
<gene>
    <name evidence="3" type="ORF">GCM10009767_01660</name>
</gene>
<reference evidence="4" key="1">
    <citation type="journal article" date="2019" name="Int. J. Syst. Evol. Microbiol.">
        <title>The Global Catalogue of Microorganisms (GCM) 10K type strain sequencing project: providing services to taxonomists for standard genome sequencing and annotation.</title>
        <authorList>
            <consortium name="The Broad Institute Genomics Platform"/>
            <consortium name="The Broad Institute Genome Sequencing Center for Infectious Disease"/>
            <person name="Wu L."/>
            <person name="Ma J."/>
        </authorList>
    </citation>
    <scope>NUCLEOTIDE SEQUENCE [LARGE SCALE GENOMIC DNA]</scope>
    <source>
        <strain evidence="4">JCM 14735</strain>
    </source>
</reference>
<dbReference type="SUPFAM" id="SSF53474">
    <property type="entry name" value="alpha/beta-Hydrolases"/>
    <property type="match status" value="1"/>
</dbReference>
<dbReference type="RefSeq" id="WP_344118968.1">
    <property type="nucleotide sequence ID" value="NZ_BAAAOA010000005.1"/>
</dbReference>
<dbReference type="Proteomes" id="UP001501204">
    <property type="component" value="Unassembled WGS sequence"/>
</dbReference>
<dbReference type="EMBL" id="BAAAOA010000005">
    <property type="protein sequence ID" value="GAA1746687.1"/>
    <property type="molecule type" value="Genomic_DNA"/>
</dbReference>
<evidence type="ECO:0000256" key="1">
    <source>
        <dbReference type="ARBA" id="ARBA00007169"/>
    </source>
</evidence>
<dbReference type="Gene3D" id="3.40.50.1820">
    <property type="entry name" value="alpha/beta hydrolase"/>
    <property type="match status" value="1"/>
</dbReference>
<keyword evidence="4" id="KW-1185">Reference proteome</keyword>
<feature type="domain" description="Thioesterase" evidence="2">
    <location>
        <begin position="123"/>
        <end position="295"/>
    </location>
</feature>